<dbReference type="InterPro" id="IPR001884">
    <property type="entry name" value="IF5A-like"/>
</dbReference>
<comment type="subcellular location">
    <subcellularLocation>
        <location evidence="1">Endoplasmic reticulum membrane</location>
        <topology evidence="1">Peripheral membrane protein</topology>
        <orientation evidence="1">Cytoplasmic side</orientation>
    </subcellularLocation>
</comment>
<dbReference type="SUPFAM" id="SSF50104">
    <property type="entry name" value="Translation proteins SH3-like domain"/>
    <property type="match status" value="1"/>
</dbReference>
<name>A0A8B9P744_APTOW</name>
<proteinExistence type="predicted"/>
<dbReference type="GO" id="GO:0003746">
    <property type="term" value="F:translation elongation factor activity"/>
    <property type="evidence" value="ECO:0007669"/>
    <property type="project" value="InterPro"/>
</dbReference>
<dbReference type="GO" id="GO:0043022">
    <property type="term" value="F:ribosome binding"/>
    <property type="evidence" value="ECO:0007669"/>
    <property type="project" value="InterPro"/>
</dbReference>
<reference evidence="4" key="1">
    <citation type="submission" date="2025-08" db="UniProtKB">
        <authorList>
            <consortium name="Ensembl"/>
        </authorList>
    </citation>
    <scope>IDENTIFICATION</scope>
</reference>
<organism evidence="4 5">
    <name type="scientific">Apteryx owenii</name>
    <name type="common">Little spotted kiwi</name>
    <dbReference type="NCBI Taxonomy" id="8824"/>
    <lineage>
        <taxon>Eukaryota</taxon>
        <taxon>Metazoa</taxon>
        <taxon>Chordata</taxon>
        <taxon>Craniata</taxon>
        <taxon>Vertebrata</taxon>
        <taxon>Euteleostomi</taxon>
        <taxon>Archelosauria</taxon>
        <taxon>Archosauria</taxon>
        <taxon>Dinosauria</taxon>
        <taxon>Saurischia</taxon>
        <taxon>Theropoda</taxon>
        <taxon>Coelurosauria</taxon>
        <taxon>Aves</taxon>
        <taxon>Palaeognathae</taxon>
        <taxon>Apterygiformes</taxon>
        <taxon>Apterygidae</taxon>
        <taxon>Apteryx</taxon>
    </lineage>
</organism>
<evidence type="ECO:0000256" key="2">
    <source>
        <dbReference type="SAM" id="MobiDB-lite"/>
    </source>
</evidence>
<dbReference type="GO" id="GO:0045901">
    <property type="term" value="P:positive regulation of translational elongation"/>
    <property type="evidence" value="ECO:0007669"/>
    <property type="project" value="InterPro"/>
</dbReference>
<dbReference type="Proteomes" id="UP000694424">
    <property type="component" value="Unplaced"/>
</dbReference>
<sequence>MTSTSRPATRAPPPPSPCSARRCARTASWCSRAAPARSWRCPPPRRVHLVGIDIFTGKKYEDICPSTHNMDVPNIKRNDFQVGGGGGGGLLGGNRGAPSVVGCLWGAGGPERSRVEAVGCPNPIVRGARTPKSHLVGGGGAPILPCGVAGRPQAPFCGAAGPRIPPCGVVGSRVPNPGVAGTPDPTFSGQWGAHLPCFGAVLPPNPTLWGSRPPSPTPGSGGDPELHLPHWWDPEPHTLGGSLGPQAPCSGTPDPTQWGGETPNPIQRNLKC</sequence>
<feature type="domain" description="Translation initiation factor 5A-like N-terminal" evidence="3">
    <location>
        <begin position="46"/>
        <end position="68"/>
    </location>
</feature>
<dbReference type="InterPro" id="IPR048670">
    <property type="entry name" value="IF5A-like_N"/>
</dbReference>
<dbReference type="InterPro" id="IPR014722">
    <property type="entry name" value="Rib_uL2_dom2"/>
</dbReference>
<reference evidence="4" key="2">
    <citation type="submission" date="2025-09" db="UniProtKB">
        <authorList>
            <consortium name="Ensembl"/>
        </authorList>
    </citation>
    <scope>IDENTIFICATION</scope>
</reference>
<evidence type="ECO:0000313" key="5">
    <source>
        <dbReference type="Proteomes" id="UP000694424"/>
    </source>
</evidence>
<feature type="compositionally biased region" description="Basic and acidic residues" evidence="2">
    <location>
        <begin position="224"/>
        <end position="236"/>
    </location>
</feature>
<evidence type="ECO:0000256" key="1">
    <source>
        <dbReference type="ARBA" id="ARBA00004397"/>
    </source>
</evidence>
<dbReference type="Pfam" id="PF21485">
    <property type="entry name" value="IF5A-like_N"/>
    <property type="match status" value="1"/>
</dbReference>
<dbReference type="AlphaFoldDB" id="A0A8B9P744"/>
<dbReference type="GO" id="GO:0005789">
    <property type="term" value="C:endoplasmic reticulum membrane"/>
    <property type="evidence" value="ECO:0007669"/>
    <property type="project" value="UniProtKB-SubCell"/>
</dbReference>
<dbReference type="Ensembl" id="ENSAOWT00000002791.1">
    <property type="protein sequence ID" value="ENSAOWP00000002432.1"/>
    <property type="gene ID" value="ENSAOWG00000001750.1"/>
</dbReference>
<evidence type="ECO:0000313" key="4">
    <source>
        <dbReference type="Ensembl" id="ENSAOWP00000002432.1"/>
    </source>
</evidence>
<evidence type="ECO:0000259" key="3">
    <source>
        <dbReference type="Pfam" id="PF21485"/>
    </source>
</evidence>
<keyword evidence="5" id="KW-1185">Reference proteome</keyword>
<dbReference type="Gene3D" id="2.30.30.30">
    <property type="match status" value="1"/>
</dbReference>
<dbReference type="PANTHER" id="PTHR11673">
    <property type="entry name" value="TRANSLATION INITIATION FACTOR 5A FAMILY MEMBER"/>
    <property type="match status" value="1"/>
</dbReference>
<dbReference type="GO" id="GO:0003723">
    <property type="term" value="F:RNA binding"/>
    <property type="evidence" value="ECO:0007669"/>
    <property type="project" value="InterPro"/>
</dbReference>
<dbReference type="InterPro" id="IPR008991">
    <property type="entry name" value="Translation_prot_SH3-like_sf"/>
</dbReference>
<feature type="region of interest" description="Disordered" evidence="2">
    <location>
        <begin position="208"/>
        <end position="272"/>
    </location>
</feature>
<feature type="region of interest" description="Disordered" evidence="2">
    <location>
        <begin position="1"/>
        <end position="21"/>
    </location>
</feature>
<accession>A0A8B9P744</accession>
<protein>
    <recommendedName>
        <fullName evidence="3">Translation initiation factor 5A-like N-terminal domain-containing protein</fullName>
    </recommendedName>
</protein>